<evidence type="ECO:0000256" key="1">
    <source>
        <dbReference type="SAM" id="MobiDB-lite"/>
    </source>
</evidence>
<dbReference type="InterPro" id="IPR006734">
    <property type="entry name" value="PLATZ"/>
</dbReference>
<accession>A0ABM0X0W7</accession>
<dbReference type="PANTHER" id="PTHR31065">
    <property type="entry name" value="PLATZ TRANSCRIPTION FACTOR FAMILY PROTEIN"/>
    <property type="match status" value="1"/>
</dbReference>
<gene>
    <name evidence="3" type="primary">LOC104757903</name>
</gene>
<name>A0ABM0X0W7_CAMSA</name>
<protein>
    <submittedName>
        <fullName evidence="3">Uncharacterized protein LOC104757903</fullName>
    </submittedName>
</protein>
<dbReference type="PANTHER" id="PTHR31065:SF35">
    <property type="entry name" value="PLATZ TRANSCRIPTION FACTOR FAMILY PROTEIN"/>
    <property type="match status" value="1"/>
</dbReference>
<keyword evidence="2" id="KW-1185">Reference proteome</keyword>
<proteinExistence type="predicted"/>
<feature type="compositionally biased region" description="Basic residues" evidence="1">
    <location>
        <begin position="208"/>
        <end position="223"/>
    </location>
</feature>
<organism evidence="2 3">
    <name type="scientific">Camelina sativa</name>
    <name type="common">False flax</name>
    <name type="synonym">Myagrum sativum</name>
    <dbReference type="NCBI Taxonomy" id="90675"/>
    <lineage>
        <taxon>Eukaryota</taxon>
        <taxon>Viridiplantae</taxon>
        <taxon>Streptophyta</taxon>
        <taxon>Embryophyta</taxon>
        <taxon>Tracheophyta</taxon>
        <taxon>Spermatophyta</taxon>
        <taxon>Magnoliopsida</taxon>
        <taxon>eudicotyledons</taxon>
        <taxon>Gunneridae</taxon>
        <taxon>Pentapetalae</taxon>
        <taxon>rosids</taxon>
        <taxon>malvids</taxon>
        <taxon>Brassicales</taxon>
        <taxon>Brassicaceae</taxon>
        <taxon>Camelineae</taxon>
        <taxon>Camelina</taxon>
    </lineage>
</organism>
<evidence type="ECO:0000313" key="2">
    <source>
        <dbReference type="Proteomes" id="UP000694864"/>
    </source>
</evidence>
<reference evidence="3" key="2">
    <citation type="submission" date="2025-08" db="UniProtKB">
        <authorList>
            <consortium name="RefSeq"/>
        </authorList>
    </citation>
    <scope>IDENTIFICATION</scope>
    <source>
        <tissue evidence="3">Leaf</tissue>
    </source>
</reference>
<sequence length="223" mass="25117">MVSSIVKMENDDVMTPPWLTPMLRADYFVTCSIHARWSKSECNFFCLDCSGNAFCSYCLVHHRDHRVVQIRRSSYHNVVRVCEIERHIDVSCIQNYVINGAKILFLNERPQSRVGTSLDKICQICFRNLIDLCGFCSLACKLDGVKNGGDPYLTFSLRGTLGDSWKIRNTGVCSGLINGISVGVDNQRSETAAVLSPGTPSIESHRDYPKKKRRKGIPHRAPF</sequence>
<dbReference type="RefSeq" id="XP_010478988.1">
    <property type="nucleotide sequence ID" value="XM_010480686.2"/>
</dbReference>
<feature type="region of interest" description="Disordered" evidence="1">
    <location>
        <begin position="193"/>
        <end position="223"/>
    </location>
</feature>
<evidence type="ECO:0000313" key="3">
    <source>
        <dbReference type="RefSeq" id="XP_010478988.1"/>
    </source>
</evidence>
<dbReference type="Proteomes" id="UP000694864">
    <property type="component" value="Chromosome 17"/>
</dbReference>
<dbReference type="Pfam" id="PF04640">
    <property type="entry name" value="PLATZ"/>
    <property type="match status" value="1"/>
</dbReference>
<dbReference type="GeneID" id="104757903"/>
<reference evidence="2" key="1">
    <citation type="journal article" date="2014" name="Nat. Commun.">
        <title>The emerging biofuel crop Camelina sativa retains a highly undifferentiated hexaploid genome structure.</title>
        <authorList>
            <person name="Kagale S."/>
            <person name="Koh C."/>
            <person name="Nixon J."/>
            <person name="Bollina V."/>
            <person name="Clarke W.E."/>
            <person name="Tuteja R."/>
            <person name="Spillane C."/>
            <person name="Robinson S.J."/>
            <person name="Links M.G."/>
            <person name="Clarke C."/>
            <person name="Higgins E.E."/>
            <person name="Huebert T."/>
            <person name="Sharpe A.G."/>
            <person name="Parkin I.A."/>
        </authorList>
    </citation>
    <scope>NUCLEOTIDE SEQUENCE [LARGE SCALE GENOMIC DNA]</scope>
    <source>
        <strain evidence="2">cv. DH55</strain>
    </source>
</reference>